<accession>A0A9X4ATM1</accession>
<protein>
    <submittedName>
        <fullName evidence="1">Uncharacterized protein</fullName>
    </submittedName>
</protein>
<keyword evidence="2" id="KW-1185">Reference proteome</keyword>
<evidence type="ECO:0000313" key="2">
    <source>
        <dbReference type="Proteomes" id="UP001151081"/>
    </source>
</evidence>
<sequence>MNRISLTGFVDFVLEAGAGGVADPLKERKGDSAPDYYHPLRDAIVEMHRQDLLPVTLDAVVARETSEKKRRVFARGIEGYRRFLETGTMKWFDPPRTRYRMGAHEVDVNPELGLAIDETPHVIKMYFRGEPLTPRRTSVMLSLLAGRLGRICPGHVFGVLDVRHGKLHAVSTPEERFDMLRASNEGR</sequence>
<reference evidence="1 2" key="1">
    <citation type="submission" date="2021-04" db="EMBL/GenBank/DDBJ databases">
        <title>Genome analysis of Polyangium sp.</title>
        <authorList>
            <person name="Li Y."/>
            <person name="Wang J."/>
        </authorList>
    </citation>
    <scope>NUCLEOTIDE SEQUENCE [LARGE SCALE GENOMIC DNA]</scope>
    <source>
        <strain evidence="1 2">SDU14</strain>
    </source>
</reference>
<dbReference type="Proteomes" id="UP001151081">
    <property type="component" value="Unassembled WGS sequence"/>
</dbReference>
<organism evidence="1 2">
    <name type="scientific">Polyangium jinanense</name>
    <dbReference type="NCBI Taxonomy" id="2829994"/>
    <lineage>
        <taxon>Bacteria</taxon>
        <taxon>Pseudomonadati</taxon>
        <taxon>Myxococcota</taxon>
        <taxon>Polyangia</taxon>
        <taxon>Polyangiales</taxon>
        <taxon>Polyangiaceae</taxon>
        <taxon>Polyangium</taxon>
    </lineage>
</organism>
<dbReference type="AlphaFoldDB" id="A0A9X4ATM1"/>
<gene>
    <name evidence="1" type="ORF">KEG57_17615</name>
</gene>
<comment type="caution">
    <text evidence="1">The sequence shown here is derived from an EMBL/GenBank/DDBJ whole genome shotgun (WGS) entry which is preliminary data.</text>
</comment>
<dbReference type="RefSeq" id="WP_272420859.1">
    <property type="nucleotide sequence ID" value="NZ_JAGTJJ010000007.1"/>
</dbReference>
<evidence type="ECO:0000313" key="1">
    <source>
        <dbReference type="EMBL" id="MDC3982340.1"/>
    </source>
</evidence>
<proteinExistence type="predicted"/>
<name>A0A9X4ATM1_9BACT</name>
<dbReference type="EMBL" id="JAGTJJ010000007">
    <property type="protein sequence ID" value="MDC3982340.1"/>
    <property type="molecule type" value="Genomic_DNA"/>
</dbReference>